<feature type="coiled-coil region" evidence="1">
    <location>
        <begin position="31"/>
        <end position="58"/>
    </location>
</feature>
<evidence type="ECO:0000313" key="2">
    <source>
        <dbReference type="EMBL" id="GAA4459657.1"/>
    </source>
</evidence>
<dbReference type="Pfam" id="PF00514">
    <property type="entry name" value="Arm"/>
    <property type="match status" value="1"/>
</dbReference>
<organism evidence="2 3">
    <name type="scientific">Novipirellula rosea</name>
    <dbReference type="NCBI Taxonomy" id="1031540"/>
    <lineage>
        <taxon>Bacteria</taxon>
        <taxon>Pseudomonadati</taxon>
        <taxon>Planctomycetota</taxon>
        <taxon>Planctomycetia</taxon>
        <taxon>Pirellulales</taxon>
        <taxon>Pirellulaceae</taxon>
        <taxon>Novipirellula</taxon>
    </lineage>
</organism>
<evidence type="ECO:0000313" key="3">
    <source>
        <dbReference type="Proteomes" id="UP001500840"/>
    </source>
</evidence>
<gene>
    <name evidence="2" type="ORF">GCM10023156_39550</name>
</gene>
<dbReference type="InterPro" id="IPR000225">
    <property type="entry name" value="Armadillo"/>
</dbReference>
<dbReference type="InterPro" id="IPR011989">
    <property type="entry name" value="ARM-like"/>
</dbReference>
<dbReference type="Gene3D" id="1.25.10.10">
    <property type="entry name" value="Leucine-rich Repeat Variant"/>
    <property type="match status" value="1"/>
</dbReference>
<sequence length="282" mass="31962">MKVRKWTQFRLGSVLVAVLFCALAAAWFSDRSHLKERIRQLSSRIATQEEQIARLQHRLEVRLEHAQTRYTWANADEFIEMIRTVADEETFNDKGPSLLEAEQPLIDDVVPRLIELLESKNERTVERALTTLQWIQQHAPEKIASHSSQVVTGIGPLLSSEHERIVAMSMYTLSSFGTASRGMLSELQTLMNDDDAWLAPDAAIAIARIDPHERQVVALRLVELIEMKHPNWYQAAFHLPQVADSDVARSVLEDAYADAETDAEREMATIALNQLPSVTEPE</sequence>
<dbReference type="SUPFAM" id="SSF48371">
    <property type="entry name" value="ARM repeat"/>
    <property type="match status" value="1"/>
</dbReference>
<dbReference type="EMBL" id="BAABGA010000048">
    <property type="protein sequence ID" value="GAA4459657.1"/>
    <property type="molecule type" value="Genomic_DNA"/>
</dbReference>
<comment type="caution">
    <text evidence="2">The sequence shown here is derived from an EMBL/GenBank/DDBJ whole genome shotgun (WGS) entry which is preliminary data.</text>
</comment>
<protein>
    <recommendedName>
        <fullName evidence="4">HEAT repeat protein</fullName>
    </recommendedName>
</protein>
<keyword evidence="3" id="KW-1185">Reference proteome</keyword>
<name>A0ABP8N460_9BACT</name>
<keyword evidence="1" id="KW-0175">Coiled coil</keyword>
<dbReference type="Proteomes" id="UP001500840">
    <property type="component" value="Unassembled WGS sequence"/>
</dbReference>
<evidence type="ECO:0008006" key="4">
    <source>
        <dbReference type="Google" id="ProtNLM"/>
    </source>
</evidence>
<proteinExistence type="predicted"/>
<accession>A0ABP8N460</accession>
<evidence type="ECO:0000256" key="1">
    <source>
        <dbReference type="SAM" id="Coils"/>
    </source>
</evidence>
<reference evidence="3" key="1">
    <citation type="journal article" date="2019" name="Int. J. Syst. Evol. Microbiol.">
        <title>The Global Catalogue of Microorganisms (GCM) 10K type strain sequencing project: providing services to taxonomists for standard genome sequencing and annotation.</title>
        <authorList>
            <consortium name="The Broad Institute Genomics Platform"/>
            <consortium name="The Broad Institute Genome Sequencing Center for Infectious Disease"/>
            <person name="Wu L."/>
            <person name="Ma J."/>
        </authorList>
    </citation>
    <scope>NUCLEOTIDE SEQUENCE [LARGE SCALE GENOMIC DNA]</scope>
    <source>
        <strain evidence="3">JCM 17759</strain>
    </source>
</reference>
<dbReference type="InterPro" id="IPR016024">
    <property type="entry name" value="ARM-type_fold"/>
</dbReference>